<accession>A0A8J4BM44</accession>
<name>A0A8J4BM44_9CHLO</name>
<evidence type="ECO:0000313" key="3">
    <source>
        <dbReference type="Proteomes" id="UP000747399"/>
    </source>
</evidence>
<evidence type="ECO:0000256" key="1">
    <source>
        <dbReference type="SAM" id="MobiDB-lite"/>
    </source>
</evidence>
<dbReference type="Proteomes" id="UP000747399">
    <property type="component" value="Unassembled WGS sequence"/>
</dbReference>
<feature type="region of interest" description="Disordered" evidence="1">
    <location>
        <begin position="402"/>
        <end position="423"/>
    </location>
</feature>
<feature type="compositionally biased region" description="Gly residues" evidence="1">
    <location>
        <begin position="407"/>
        <end position="421"/>
    </location>
</feature>
<keyword evidence="3" id="KW-1185">Reference proteome</keyword>
<evidence type="ECO:0000313" key="2">
    <source>
        <dbReference type="EMBL" id="GIL63997.1"/>
    </source>
</evidence>
<dbReference type="AlphaFoldDB" id="A0A8J4BM44"/>
<protein>
    <submittedName>
        <fullName evidence="2">Uncharacterized protein</fullName>
    </submittedName>
</protein>
<proteinExistence type="predicted"/>
<dbReference type="EMBL" id="BNCO01000062">
    <property type="protein sequence ID" value="GIL63997.1"/>
    <property type="molecule type" value="Genomic_DNA"/>
</dbReference>
<gene>
    <name evidence="2" type="ORF">Vafri_17972</name>
</gene>
<comment type="caution">
    <text evidence="2">The sequence shown here is derived from an EMBL/GenBank/DDBJ whole genome shotgun (WGS) entry which is preliminary data.</text>
</comment>
<sequence length="449" mass="48447">MKINVSRTAVAVCRQSISPSSFRGCYANRLVILATLLLLSYFPGLRARSEPKLADYCPPEPATGQLSFKSIDGANSECTPGPNDSVGQAIFLCWQQFGININGCQVSMRTALDEMVGPGRMPCRMFSISGNLTGEGLEAQMWAEVDGPGLLAYYCQEPEAVAALRFDNSRQLVLDIWAFMRNFTGDPRFDNDSWIDETFSRLPGRADTAPTATLLTIPEKDTQILSQEGLRSLYRQSTRVHRRSQLQQQQQQLSVTVGMAGGPGDRGVEVVEEEGGWLLRSIKRGPMRVYRTSETRVVVKVPTGCKYRYTVNADSHVFESPSRHHAHVEWRTVLIVAASLSVVLSVLGVGTCTYFSRKHAEYVASYWEYQAVKDQLGSELPQSLYVKLFGVQPKTAAAPAAASTAGQAGGGGARGGRGGGPAAAAAETAPLLVPYSSAASAAAANPGVK</sequence>
<reference evidence="2" key="1">
    <citation type="journal article" date="2021" name="Proc. Natl. Acad. Sci. U.S.A.">
        <title>Three genomes in the algal genus Volvox reveal the fate of a haploid sex-determining region after a transition to homothallism.</title>
        <authorList>
            <person name="Yamamoto K."/>
            <person name="Hamaji T."/>
            <person name="Kawai-Toyooka H."/>
            <person name="Matsuzaki R."/>
            <person name="Takahashi F."/>
            <person name="Nishimura Y."/>
            <person name="Kawachi M."/>
            <person name="Noguchi H."/>
            <person name="Minakuchi Y."/>
            <person name="Umen J.G."/>
            <person name="Toyoda A."/>
            <person name="Nozaki H."/>
        </authorList>
    </citation>
    <scope>NUCLEOTIDE SEQUENCE</scope>
    <source>
        <strain evidence="2">NIES-3780</strain>
    </source>
</reference>
<organism evidence="2 3">
    <name type="scientific">Volvox africanus</name>
    <dbReference type="NCBI Taxonomy" id="51714"/>
    <lineage>
        <taxon>Eukaryota</taxon>
        <taxon>Viridiplantae</taxon>
        <taxon>Chlorophyta</taxon>
        <taxon>core chlorophytes</taxon>
        <taxon>Chlorophyceae</taxon>
        <taxon>CS clade</taxon>
        <taxon>Chlamydomonadales</taxon>
        <taxon>Volvocaceae</taxon>
        <taxon>Volvox</taxon>
    </lineage>
</organism>